<dbReference type="EC" id="3.2.1.-" evidence="10"/>
<name>A0A8H7Q3I4_MORIS</name>
<dbReference type="OrthoDB" id="8118055at2759"/>
<dbReference type="InterPro" id="IPR001382">
    <property type="entry name" value="Glyco_hydro_47"/>
</dbReference>
<dbReference type="SUPFAM" id="SSF48225">
    <property type="entry name" value="Seven-hairpin glycosidases"/>
    <property type="match status" value="1"/>
</dbReference>
<dbReference type="GO" id="GO:0036503">
    <property type="term" value="P:ERAD pathway"/>
    <property type="evidence" value="ECO:0007669"/>
    <property type="project" value="UniProtKB-ARBA"/>
</dbReference>
<sequence length="282" mass="31457">MRIQHALSLLALTYHWTSLVHAIDGSFSAEAVETNAGWSDAELDFIFAQPTPEYEPDMLTTKADISETTNRYKGIFALDNKLVSSKQKQKAVKDAFVFAWEGYKKYSWGADENKPVSKGTENSRNGWGATIVDALDTLHIMGLHEDFSKATNYVAAIDWSSSDVTMEVQVFETVIRYVGGLLSAYDLSGNPVFVERARDLVDRLLPAFDTPTGIPYHSIHLDTGRPSMNGYIKPKYLGSEPMDISDYVSILSEAGTVQLELNRLSDITGDPKYHLAVSLRFW</sequence>
<evidence type="ECO:0000256" key="11">
    <source>
        <dbReference type="SAM" id="SignalP"/>
    </source>
</evidence>
<dbReference type="PRINTS" id="PR00747">
    <property type="entry name" value="GLYHDRLASE47"/>
</dbReference>
<dbReference type="GO" id="GO:0005509">
    <property type="term" value="F:calcium ion binding"/>
    <property type="evidence" value="ECO:0007669"/>
    <property type="project" value="InterPro"/>
</dbReference>
<dbReference type="InterPro" id="IPR050749">
    <property type="entry name" value="Glycosyl_Hydrolase_47"/>
</dbReference>
<comment type="cofactor">
    <cofactor evidence="1">
        <name>Ca(2+)</name>
        <dbReference type="ChEBI" id="CHEBI:29108"/>
    </cofactor>
</comment>
<organism evidence="12 13">
    <name type="scientific">Mortierella isabellina</name>
    <name type="common">Filamentous fungus</name>
    <name type="synonym">Umbelopsis isabellina</name>
    <dbReference type="NCBI Taxonomy" id="91625"/>
    <lineage>
        <taxon>Eukaryota</taxon>
        <taxon>Fungi</taxon>
        <taxon>Fungi incertae sedis</taxon>
        <taxon>Mucoromycota</taxon>
        <taxon>Mucoromycotina</taxon>
        <taxon>Umbelopsidomycetes</taxon>
        <taxon>Umbelopsidales</taxon>
        <taxon>Umbelopsidaceae</taxon>
        <taxon>Umbelopsis</taxon>
    </lineage>
</organism>
<comment type="catalytic activity">
    <reaction evidence="8">
        <text>N(4)-(alpha-D-Man-(1-&gt;2)-alpha-D-Man-(1-&gt;2)-alpha-D-Man-(1-&gt;3)-[alpha-D-Man-(1-&gt;3)-[alpha-D-Man-(1-&gt;2)-alpha-D-Man-(1-&gt;6)]-alpha-D-Man-(1-&gt;6)]-beta-D-Man-(1-&gt;4)-beta-D-GlcNAc-(1-&gt;4)-beta-D-GlcNAc)-L-asparaginyl-[protein] (N-glucan mannose isomer 8A1,2,3B1,3) + 3 H2O = N(4)-(alpha-D-Man-(1-&gt;3)-[alpha-D-Man-(1-&gt;3)-[alpha-D-Man-(1-&gt;6)]-alpha-D-Man-(1-&gt;6)]-beta-D-Man-(1-&gt;4)-beta-D-GlcNAc-(1-&gt;4)-beta-D-GlcNAc)-L-asparaginyl-[protein] (N-glucan mannose isomer 5A1,2) + 3 beta-D-mannose</text>
        <dbReference type="Rhea" id="RHEA:56028"/>
        <dbReference type="Rhea" id="RHEA-COMP:14358"/>
        <dbReference type="Rhea" id="RHEA-COMP:14367"/>
        <dbReference type="ChEBI" id="CHEBI:15377"/>
        <dbReference type="ChEBI" id="CHEBI:28563"/>
        <dbReference type="ChEBI" id="CHEBI:59087"/>
        <dbReference type="ChEBI" id="CHEBI:60628"/>
        <dbReference type="EC" id="3.2.1.113"/>
    </reaction>
</comment>
<dbReference type="EMBL" id="JAEPQZ010000002">
    <property type="protein sequence ID" value="KAG2184648.1"/>
    <property type="molecule type" value="Genomic_DNA"/>
</dbReference>
<feature type="chain" id="PRO_5034287065" description="alpha-1,2-Mannosidase" evidence="11">
    <location>
        <begin position="23"/>
        <end position="282"/>
    </location>
</feature>
<comment type="pathway">
    <text evidence="2">Protein modification; protein glycosylation.</text>
</comment>
<evidence type="ECO:0000256" key="1">
    <source>
        <dbReference type="ARBA" id="ARBA00001913"/>
    </source>
</evidence>
<dbReference type="InterPro" id="IPR036026">
    <property type="entry name" value="Seven-hairpin_glycosidases"/>
</dbReference>
<evidence type="ECO:0000256" key="3">
    <source>
        <dbReference type="ARBA" id="ARBA00007658"/>
    </source>
</evidence>
<evidence type="ECO:0000256" key="8">
    <source>
        <dbReference type="ARBA" id="ARBA00047669"/>
    </source>
</evidence>
<evidence type="ECO:0000313" key="13">
    <source>
        <dbReference type="Proteomes" id="UP000654370"/>
    </source>
</evidence>
<keyword evidence="11" id="KW-0732">Signal</keyword>
<dbReference type="PANTHER" id="PTHR11742:SF55">
    <property type="entry name" value="ENDOPLASMIC RETICULUM MANNOSYL-OLIGOSACCHARIDE 1,2-ALPHA-MANNOSIDASE"/>
    <property type="match status" value="1"/>
</dbReference>
<dbReference type="GO" id="GO:0005975">
    <property type="term" value="P:carbohydrate metabolic process"/>
    <property type="evidence" value="ECO:0007669"/>
    <property type="project" value="InterPro"/>
</dbReference>
<dbReference type="GO" id="GO:0016020">
    <property type="term" value="C:membrane"/>
    <property type="evidence" value="ECO:0007669"/>
    <property type="project" value="InterPro"/>
</dbReference>
<keyword evidence="13" id="KW-1185">Reference proteome</keyword>
<evidence type="ECO:0000256" key="4">
    <source>
        <dbReference type="ARBA" id="ARBA00022723"/>
    </source>
</evidence>
<keyword evidence="4" id="KW-0479">Metal-binding</keyword>
<comment type="catalytic activity">
    <reaction evidence="9">
        <text>N(4)-(alpha-D-Man-(1-&gt;2)-alpha-D-Man-(1-&gt;2)-alpha-D-Man-(1-&gt;3)-[alpha-D-Man-(1-&gt;2)-alpha-D-Man-(1-&gt;3)-[alpha-D-Man-(1-&gt;2)-alpha-D-Man-(1-&gt;6)]-alpha-D-Man-(1-&gt;6)]-beta-D-Man-(1-&gt;4)-beta-D-GlcNAc-(1-&gt;4)-beta-D-GlcNAc)-L-asparaginyl-[protein] (N-glucan mannose isomer 9A1,2,3B1,2,3) + 4 H2O = N(4)-(alpha-D-Man-(1-&gt;3)-[alpha-D-Man-(1-&gt;3)-[alpha-D-Man-(1-&gt;6)]-alpha-D-Man-(1-&gt;6)]-beta-D-Man-(1-&gt;4)-beta-D-GlcNAc-(1-&gt;4)-beta-D-GlcNAc)-L-asparaginyl-[protein] (N-glucan mannose isomer 5A1,2) + 4 beta-D-mannose</text>
        <dbReference type="Rhea" id="RHEA:56008"/>
        <dbReference type="Rhea" id="RHEA-COMP:14356"/>
        <dbReference type="Rhea" id="RHEA-COMP:14367"/>
        <dbReference type="ChEBI" id="CHEBI:15377"/>
        <dbReference type="ChEBI" id="CHEBI:28563"/>
        <dbReference type="ChEBI" id="CHEBI:59087"/>
        <dbReference type="ChEBI" id="CHEBI:139493"/>
        <dbReference type="EC" id="3.2.1.113"/>
    </reaction>
</comment>
<keyword evidence="5 10" id="KW-0378">Hydrolase</keyword>
<comment type="caution">
    <text evidence="12">The sequence shown here is derived from an EMBL/GenBank/DDBJ whole genome shotgun (WGS) entry which is preliminary data.</text>
</comment>
<evidence type="ECO:0000313" key="12">
    <source>
        <dbReference type="EMBL" id="KAG2184648.1"/>
    </source>
</evidence>
<dbReference type="GO" id="GO:0004571">
    <property type="term" value="F:mannosyl-oligosaccharide 1,2-alpha-mannosidase activity"/>
    <property type="evidence" value="ECO:0007669"/>
    <property type="project" value="UniProtKB-EC"/>
</dbReference>
<dbReference type="GO" id="GO:0005783">
    <property type="term" value="C:endoplasmic reticulum"/>
    <property type="evidence" value="ECO:0007669"/>
    <property type="project" value="TreeGrafter"/>
</dbReference>
<dbReference type="Pfam" id="PF01532">
    <property type="entry name" value="Glyco_hydro_47"/>
    <property type="match status" value="1"/>
</dbReference>
<keyword evidence="7" id="KW-1015">Disulfide bond</keyword>
<proteinExistence type="inferred from homology"/>
<evidence type="ECO:0000256" key="5">
    <source>
        <dbReference type="ARBA" id="ARBA00022801"/>
    </source>
</evidence>
<dbReference type="Gene3D" id="1.50.10.10">
    <property type="match status" value="1"/>
</dbReference>
<evidence type="ECO:0000256" key="9">
    <source>
        <dbReference type="ARBA" id="ARBA00048605"/>
    </source>
</evidence>
<evidence type="ECO:0000256" key="6">
    <source>
        <dbReference type="ARBA" id="ARBA00022837"/>
    </source>
</evidence>
<evidence type="ECO:0000256" key="10">
    <source>
        <dbReference type="RuleBase" id="RU361193"/>
    </source>
</evidence>
<feature type="signal peptide" evidence="11">
    <location>
        <begin position="1"/>
        <end position="22"/>
    </location>
</feature>
<protein>
    <recommendedName>
        <fullName evidence="10">alpha-1,2-Mannosidase</fullName>
        <ecNumber evidence="10">3.2.1.-</ecNumber>
    </recommendedName>
</protein>
<dbReference type="Proteomes" id="UP000654370">
    <property type="component" value="Unassembled WGS sequence"/>
</dbReference>
<accession>A0A8H7Q3I4</accession>
<keyword evidence="6" id="KW-0106">Calcium</keyword>
<gene>
    <name evidence="12" type="ORF">INT43_000561</name>
</gene>
<evidence type="ECO:0000256" key="7">
    <source>
        <dbReference type="ARBA" id="ARBA00023157"/>
    </source>
</evidence>
<evidence type="ECO:0000256" key="2">
    <source>
        <dbReference type="ARBA" id="ARBA00004922"/>
    </source>
</evidence>
<dbReference type="InterPro" id="IPR012341">
    <property type="entry name" value="6hp_glycosidase-like_sf"/>
</dbReference>
<dbReference type="PANTHER" id="PTHR11742">
    <property type="entry name" value="MANNOSYL-OLIGOSACCHARIDE ALPHA-1,2-MANNOSIDASE-RELATED"/>
    <property type="match status" value="1"/>
</dbReference>
<keyword evidence="10" id="KW-0326">Glycosidase</keyword>
<dbReference type="AlphaFoldDB" id="A0A8H7Q3I4"/>
<comment type="similarity">
    <text evidence="3 10">Belongs to the glycosyl hydrolase 47 family.</text>
</comment>
<reference evidence="12" key="1">
    <citation type="submission" date="2020-12" db="EMBL/GenBank/DDBJ databases">
        <title>Metabolic potential, ecology and presence of endohyphal bacteria is reflected in genomic diversity of Mucoromycotina.</title>
        <authorList>
            <person name="Muszewska A."/>
            <person name="Okrasinska A."/>
            <person name="Steczkiewicz K."/>
            <person name="Drgas O."/>
            <person name="Orlowska M."/>
            <person name="Perlinska-Lenart U."/>
            <person name="Aleksandrzak-Piekarczyk T."/>
            <person name="Szatraj K."/>
            <person name="Zielenkiewicz U."/>
            <person name="Pilsyk S."/>
            <person name="Malc E."/>
            <person name="Mieczkowski P."/>
            <person name="Kruszewska J.S."/>
            <person name="Biernat P."/>
            <person name="Pawlowska J."/>
        </authorList>
    </citation>
    <scope>NUCLEOTIDE SEQUENCE</scope>
    <source>
        <strain evidence="12">WA0000067209</strain>
    </source>
</reference>